<keyword evidence="2" id="KW-1185">Reference proteome</keyword>
<name>A0ACC2KV08_PERAE</name>
<evidence type="ECO:0000313" key="1">
    <source>
        <dbReference type="EMBL" id="KAJ8625032.1"/>
    </source>
</evidence>
<sequence>MEGRCKKHPKHRQSPGVCSLCLRERLSQLSSSSSSSNTKFSVSCSSSHSSLSSLSGSGSSSPPYFSSVLASATKGLFGRSRSMSVFARHGEGVVVEDKKKKGQFWSKLLRPGHRRKKEEDFLHSKTMKEVPTYWTMLK</sequence>
<dbReference type="EMBL" id="CM056819">
    <property type="protein sequence ID" value="KAJ8625032.1"/>
    <property type="molecule type" value="Genomic_DNA"/>
</dbReference>
<organism evidence="1 2">
    <name type="scientific">Persea americana</name>
    <name type="common">Avocado</name>
    <dbReference type="NCBI Taxonomy" id="3435"/>
    <lineage>
        <taxon>Eukaryota</taxon>
        <taxon>Viridiplantae</taxon>
        <taxon>Streptophyta</taxon>
        <taxon>Embryophyta</taxon>
        <taxon>Tracheophyta</taxon>
        <taxon>Spermatophyta</taxon>
        <taxon>Magnoliopsida</taxon>
        <taxon>Magnoliidae</taxon>
        <taxon>Laurales</taxon>
        <taxon>Lauraceae</taxon>
        <taxon>Persea</taxon>
    </lineage>
</organism>
<comment type="caution">
    <text evidence="1">The sequence shown here is derived from an EMBL/GenBank/DDBJ whole genome shotgun (WGS) entry which is preliminary data.</text>
</comment>
<reference evidence="1 2" key="1">
    <citation type="journal article" date="2022" name="Hortic Res">
        <title>A haplotype resolved chromosomal level avocado genome allows analysis of novel avocado genes.</title>
        <authorList>
            <person name="Nath O."/>
            <person name="Fletcher S.J."/>
            <person name="Hayward A."/>
            <person name="Shaw L.M."/>
            <person name="Masouleh A.K."/>
            <person name="Furtado A."/>
            <person name="Henry R.J."/>
            <person name="Mitter N."/>
        </authorList>
    </citation>
    <scope>NUCLEOTIDE SEQUENCE [LARGE SCALE GENOMIC DNA]</scope>
    <source>
        <strain evidence="2">cv. Hass</strain>
    </source>
</reference>
<gene>
    <name evidence="1" type="ORF">MRB53_033562</name>
</gene>
<evidence type="ECO:0000313" key="2">
    <source>
        <dbReference type="Proteomes" id="UP001234297"/>
    </source>
</evidence>
<dbReference type="Proteomes" id="UP001234297">
    <property type="component" value="Chromosome 11"/>
</dbReference>
<accession>A0ACC2KV08</accession>
<protein>
    <submittedName>
        <fullName evidence="1">Uncharacterized protein</fullName>
    </submittedName>
</protein>
<proteinExistence type="predicted"/>